<evidence type="ECO:0000313" key="2">
    <source>
        <dbReference type="Proteomes" id="UP000003287"/>
    </source>
</evidence>
<organism evidence="1 2">
    <name type="scientific">Streptococcus constellatus subsp. pharyngis SK1060 = CCUG 46377</name>
    <dbReference type="NCBI Taxonomy" id="1035184"/>
    <lineage>
        <taxon>Bacteria</taxon>
        <taxon>Bacillati</taxon>
        <taxon>Bacillota</taxon>
        <taxon>Bacilli</taxon>
        <taxon>Lactobacillales</taxon>
        <taxon>Streptococcaceae</taxon>
        <taxon>Streptococcus</taxon>
        <taxon>Streptococcus anginosus group</taxon>
    </lineage>
</organism>
<name>F9P8J8_STRCV</name>
<dbReference type="AlphaFoldDB" id="F9P8J8"/>
<accession>F9P8J8</accession>
<gene>
    <name evidence="1" type="ORF">HMPREF1042_1553</name>
</gene>
<dbReference type="EMBL" id="AFUP01000004">
    <property type="protein sequence ID" value="EGV08100.1"/>
    <property type="molecule type" value="Genomic_DNA"/>
</dbReference>
<protein>
    <submittedName>
        <fullName evidence="1">Uncharacterized protein</fullName>
    </submittedName>
</protein>
<proteinExistence type="predicted"/>
<sequence>MLASLLLLTACGGKKTNVETKQEGKAVSAKVRSSEQTKKKQKFIIMVLIIV</sequence>
<reference evidence="1 2" key="1">
    <citation type="submission" date="2011-06" db="EMBL/GenBank/DDBJ databases">
        <authorList>
            <person name="Harkins D.M."/>
            <person name="Madupu R."/>
            <person name="Durkin A.S."/>
            <person name="Torralba M."/>
            <person name="Methe B."/>
            <person name="Sutton G.G."/>
            <person name="Nelson K.E."/>
        </authorList>
    </citation>
    <scope>NUCLEOTIDE SEQUENCE [LARGE SCALE GENOMIC DNA]</scope>
    <source>
        <strain evidence="1 2">SK1060</strain>
    </source>
</reference>
<dbReference type="Proteomes" id="UP000003287">
    <property type="component" value="Unassembled WGS sequence"/>
</dbReference>
<evidence type="ECO:0000313" key="1">
    <source>
        <dbReference type="EMBL" id="EGV08100.1"/>
    </source>
</evidence>